<evidence type="ECO:0000256" key="2">
    <source>
        <dbReference type="SAM" id="Phobius"/>
    </source>
</evidence>
<dbReference type="InterPro" id="IPR038765">
    <property type="entry name" value="Papain-like_cys_pep_sf"/>
</dbReference>
<feature type="region of interest" description="Disordered" evidence="1">
    <location>
        <begin position="234"/>
        <end position="254"/>
    </location>
</feature>
<proteinExistence type="predicted"/>
<dbReference type="EMBL" id="JAMQOM010000004">
    <property type="protein sequence ID" value="MDS0221741.1"/>
    <property type="molecule type" value="Genomic_DNA"/>
</dbReference>
<feature type="region of interest" description="Disordered" evidence="1">
    <location>
        <begin position="189"/>
        <end position="219"/>
    </location>
</feature>
<name>A0AAE4EX18_9EURY</name>
<organism evidence="4 5">
    <name type="scientific">Haloarcula terrestris</name>
    <dbReference type="NCBI Taxonomy" id="2950533"/>
    <lineage>
        <taxon>Archaea</taxon>
        <taxon>Methanobacteriati</taxon>
        <taxon>Methanobacteriota</taxon>
        <taxon>Stenosarchaea group</taxon>
        <taxon>Halobacteria</taxon>
        <taxon>Halobacteriales</taxon>
        <taxon>Haloarculaceae</taxon>
        <taxon>Haloarcula</taxon>
    </lineage>
</organism>
<keyword evidence="2" id="KW-0472">Membrane</keyword>
<feature type="compositionally biased region" description="Polar residues" evidence="1">
    <location>
        <begin position="368"/>
        <end position="377"/>
    </location>
</feature>
<dbReference type="SMART" id="SM00460">
    <property type="entry name" value="TGc"/>
    <property type="match status" value="1"/>
</dbReference>
<keyword evidence="2" id="KW-0812">Transmembrane</keyword>
<dbReference type="InterPro" id="IPR021878">
    <property type="entry name" value="TgpA_N"/>
</dbReference>
<feature type="region of interest" description="Disordered" evidence="1">
    <location>
        <begin position="39"/>
        <end position="112"/>
    </location>
</feature>
<dbReference type="PANTHER" id="PTHR42736">
    <property type="entry name" value="PROTEIN-GLUTAMINE GAMMA-GLUTAMYLTRANSFERASE"/>
    <property type="match status" value="1"/>
</dbReference>
<dbReference type="InterPro" id="IPR025403">
    <property type="entry name" value="TgpA-like_C"/>
</dbReference>
<dbReference type="PANTHER" id="PTHR42736:SF1">
    <property type="entry name" value="PROTEIN-GLUTAMINE GAMMA-GLUTAMYLTRANSFERASE"/>
    <property type="match status" value="1"/>
</dbReference>
<dbReference type="Pfam" id="PF11992">
    <property type="entry name" value="TgpA_N"/>
    <property type="match status" value="1"/>
</dbReference>
<feature type="domain" description="Transglutaminase-like" evidence="3">
    <location>
        <begin position="288"/>
        <end position="358"/>
    </location>
</feature>
<accession>A0AAE4EX18</accession>
<comment type="caution">
    <text evidence="4">The sequence shown here is derived from an EMBL/GenBank/DDBJ whole genome shotgun (WGS) entry which is preliminary data.</text>
</comment>
<dbReference type="AlphaFoldDB" id="A0AAE4EX18"/>
<keyword evidence="2" id="KW-1133">Transmembrane helix</keyword>
<evidence type="ECO:0000259" key="3">
    <source>
        <dbReference type="SMART" id="SM00460"/>
    </source>
</evidence>
<dbReference type="Pfam" id="PF13559">
    <property type="entry name" value="DUF4129"/>
    <property type="match status" value="1"/>
</dbReference>
<feature type="transmembrane region" description="Helical" evidence="2">
    <location>
        <begin position="20"/>
        <end position="40"/>
    </location>
</feature>
<reference evidence="4 5" key="1">
    <citation type="submission" date="2022-06" db="EMBL/GenBank/DDBJ databases">
        <title>Haloarcula sp. a new haloarchaeum isolate from saline soil.</title>
        <authorList>
            <person name="Strakova D."/>
            <person name="Galisteo C."/>
            <person name="Sanchez-Porro C."/>
            <person name="Ventosa A."/>
        </authorList>
    </citation>
    <scope>NUCLEOTIDE SEQUENCE [LARGE SCALE GENOMIC DNA]</scope>
    <source>
        <strain evidence="4 5">S1AR25-5A</strain>
    </source>
</reference>
<dbReference type="SUPFAM" id="SSF54001">
    <property type="entry name" value="Cysteine proteinases"/>
    <property type="match status" value="1"/>
</dbReference>
<feature type="compositionally biased region" description="Gly residues" evidence="1">
    <location>
        <begin position="63"/>
        <end position="76"/>
    </location>
</feature>
<evidence type="ECO:0000256" key="1">
    <source>
        <dbReference type="SAM" id="MobiDB-lite"/>
    </source>
</evidence>
<feature type="region of interest" description="Disordered" evidence="1">
    <location>
        <begin position="356"/>
        <end position="444"/>
    </location>
</feature>
<feature type="compositionally biased region" description="Polar residues" evidence="1">
    <location>
        <begin position="97"/>
        <end position="112"/>
    </location>
</feature>
<sequence>MVSDDSPFDDVSADRDYLRVLLTAVCVVAVVLATATLPILSPGGTQSPMESLVPLPQENPFGEAGGTSTGGSGGQLGALNPGSQTSVGGSLDGGDSPYQSQNTEPHFTVTSSEPAYWRTGAYETYTGTGWDGRSDPQAYEGAMAVDGMADTTVDYEVRLARSATSLPTVWRPKSVSRENVMVTEYGAVTSERPLPPGTTYSATSVTPPDDPEVLQTSGRDYPDEIESRYTGVPASTSAQVGPFTDRLTEDSDSPYETAVTIEQWLEANKNYSLNVSQPPEDDVASEFIFQMDEGYCEYFATSMTVMLRSQDIPARYVVGYSTGEQTGQNRYTVRGMNAHAWVEVYFEGVGWVQFDPTPGQERLEGEQQAMQNNSQEYSAAESGSPDEEFAVGTPTGATPTEETATGGDGQQSQNDESEGTETGVDGTGDSDGPSDSGDGQTVSQSGEFVVELNRTATPGAAVAATVTRNGAPVEGADVSFNGKPVGTTGPDGTVSGTVPYDEELTIAVDAPGDEASLTAPSVPRDSGRSFAVAGPQAQQSTNASYELNTTASVSLTGEQVTGGEVTVTATVDGVPVRDGDVLVDGEQVATTDRQGRATVTLLTQPGNVSVAVERDAVSGNTTVSLEQLSIATSPTLPLALPVAGQTVNATMGGEPVTNATVAVGGEPTARTGANGHTTVGLPLASSATVSVSKYGQTATTTVGGLFVNAAGVLAVLGVFLGGTVVGARRRNVTPGTLLDWMRAAHELAVSTLVGLAVVFDDLLGRFRTRLERTVTALRDLLAGRRSPGALLDALRAWLDVRLSAAEDAASEAVAAVSASESSENDGTPAARVTIREAWTRFLTHVSLRRYWTRTPGEIATHAIERDGLPPAAVRTVRDAFRAVEYGQRDPQEHVAPVEDAIRTIEAAAGSQQPDEAGDTDDATEGRP</sequence>
<protein>
    <submittedName>
        <fullName evidence="4">DUF3488 and transglutaminase-like domain-containing protein</fullName>
    </submittedName>
</protein>
<gene>
    <name evidence="4" type="ORF">NDI54_10330</name>
</gene>
<dbReference type="Proteomes" id="UP001253439">
    <property type="component" value="Unassembled WGS sequence"/>
</dbReference>
<feature type="region of interest" description="Disordered" evidence="1">
    <location>
        <begin position="903"/>
        <end position="927"/>
    </location>
</feature>
<dbReference type="RefSeq" id="WP_310896385.1">
    <property type="nucleotide sequence ID" value="NZ_JAMQOM010000004.1"/>
</dbReference>
<keyword evidence="5" id="KW-1185">Reference proteome</keyword>
<dbReference type="Pfam" id="PF01841">
    <property type="entry name" value="Transglut_core"/>
    <property type="match status" value="1"/>
</dbReference>
<evidence type="ECO:0000313" key="5">
    <source>
        <dbReference type="Proteomes" id="UP001253439"/>
    </source>
</evidence>
<dbReference type="InterPro" id="IPR052901">
    <property type="entry name" value="Bact_TGase-like"/>
</dbReference>
<feature type="compositionally biased region" description="Acidic residues" evidence="1">
    <location>
        <begin position="915"/>
        <end position="927"/>
    </location>
</feature>
<evidence type="ECO:0000313" key="4">
    <source>
        <dbReference type="EMBL" id="MDS0221741.1"/>
    </source>
</evidence>
<feature type="compositionally biased region" description="Low complexity" evidence="1">
    <location>
        <begin position="430"/>
        <end position="439"/>
    </location>
</feature>
<feature type="compositionally biased region" description="Low complexity" evidence="1">
    <location>
        <begin position="392"/>
        <end position="405"/>
    </location>
</feature>
<dbReference type="Gene3D" id="3.10.620.30">
    <property type="match status" value="1"/>
</dbReference>
<dbReference type="InterPro" id="IPR002931">
    <property type="entry name" value="Transglutaminase-like"/>
</dbReference>